<reference evidence="1 2" key="1">
    <citation type="submission" date="2020-06" db="EMBL/GenBank/DDBJ databases">
        <authorList>
            <person name="Cao W.R."/>
        </authorList>
    </citation>
    <scope>NUCLEOTIDE SEQUENCE [LARGE SCALE GENOMIC DNA]</scope>
    <source>
        <strain evidence="1 2">B1Z28</strain>
    </source>
</reference>
<organism evidence="1 2">
    <name type="scientific">Ruegeria haliotis</name>
    <dbReference type="NCBI Taxonomy" id="2747601"/>
    <lineage>
        <taxon>Bacteria</taxon>
        <taxon>Pseudomonadati</taxon>
        <taxon>Pseudomonadota</taxon>
        <taxon>Alphaproteobacteria</taxon>
        <taxon>Rhodobacterales</taxon>
        <taxon>Roseobacteraceae</taxon>
        <taxon>Ruegeria</taxon>
    </lineage>
</organism>
<proteinExistence type="predicted"/>
<dbReference type="Proteomes" id="UP000630805">
    <property type="component" value="Unassembled WGS sequence"/>
</dbReference>
<dbReference type="EMBL" id="JABXWT010000022">
    <property type="protein sequence ID" value="NVO58310.1"/>
    <property type="molecule type" value="Genomic_DNA"/>
</dbReference>
<keyword evidence="2" id="KW-1185">Reference proteome</keyword>
<evidence type="ECO:0000313" key="1">
    <source>
        <dbReference type="EMBL" id="NVO58310.1"/>
    </source>
</evidence>
<evidence type="ECO:0000313" key="2">
    <source>
        <dbReference type="Proteomes" id="UP000630805"/>
    </source>
</evidence>
<protein>
    <recommendedName>
        <fullName evidence="3">Argininosuccinate lyase</fullName>
    </recommendedName>
</protein>
<evidence type="ECO:0008006" key="3">
    <source>
        <dbReference type="Google" id="ProtNLM"/>
    </source>
</evidence>
<gene>
    <name evidence="1" type="ORF">HW561_21220</name>
</gene>
<comment type="caution">
    <text evidence="1">The sequence shown here is derived from an EMBL/GenBank/DDBJ whole genome shotgun (WGS) entry which is preliminary data.</text>
</comment>
<accession>A0ABX2PXF1</accession>
<name>A0ABX2PXF1_9RHOB</name>
<sequence length="108" mass="11673">MKMTFSALLALAEFASQSPVYAEDLQFRLVNDSSSALVGFNVSPTSSQFWEENLLAGDHIAPGYEAGITIADGLTTCTYDIRGSFADDSEAEDLGLDLCELGEYTFID</sequence>
<dbReference type="RefSeq" id="WP_176867352.1">
    <property type="nucleotide sequence ID" value="NZ_JABXWT010000022.1"/>
</dbReference>